<evidence type="ECO:0000256" key="6">
    <source>
        <dbReference type="ARBA" id="ARBA00023180"/>
    </source>
</evidence>
<evidence type="ECO:0000256" key="8">
    <source>
        <dbReference type="SAM" id="Phobius"/>
    </source>
</evidence>
<dbReference type="GO" id="GO:0016020">
    <property type="term" value="C:membrane"/>
    <property type="evidence" value="ECO:0007669"/>
    <property type="project" value="UniProtKB-SubCell"/>
</dbReference>
<evidence type="ECO:0000256" key="5">
    <source>
        <dbReference type="ARBA" id="ARBA00023136"/>
    </source>
</evidence>
<evidence type="ECO:0000256" key="7">
    <source>
        <dbReference type="SAM" id="MobiDB-lite"/>
    </source>
</evidence>
<keyword evidence="3 8" id="KW-0812">Transmembrane</keyword>
<evidence type="ECO:0000313" key="11">
    <source>
        <dbReference type="WBParaSite" id="TASK_0000869101-mRNA-1"/>
    </source>
</evidence>
<protein>
    <submittedName>
        <fullName evidence="11">Conserved plasma membrane protein</fullName>
    </submittedName>
</protein>
<dbReference type="Gene3D" id="1.20.120.20">
    <property type="entry name" value="Apolipoprotein"/>
    <property type="match status" value="1"/>
</dbReference>
<dbReference type="EMBL" id="UYRS01018865">
    <property type="protein sequence ID" value="VDK40862.1"/>
    <property type="molecule type" value="Genomic_DNA"/>
</dbReference>
<keyword evidence="5 8" id="KW-0472">Membrane</keyword>
<evidence type="ECO:0000256" key="2">
    <source>
        <dbReference type="ARBA" id="ARBA00006058"/>
    </source>
</evidence>
<evidence type="ECO:0000256" key="4">
    <source>
        <dbReference type="ARBA" id="ARBA00022989"/>
    </source>
</evidence>
<dbReference type="InterPro" id="IPR008795">
    <property type="entry name" value="Prominin"/>
</dbReference>
<dbReference type="Proteomes" id="UP000282613">
    <property type="component" value="Unassembled WGS sequence"/>
</dbReference>
<dbReference type="OrthoDB" id="10627311at2759"/>
<evidence type="ECO:0000256" key="3">
    <source>
        <dbReference type="ARBA" id="ARBA00022692"/>
    </source>
</evidence>
<comment type="subcellular location">
    <subcellularLocation>
        <location evidence="1">Membrane</location>
        <topology evidence="1">Multi-pass membrane protein</topology>
    </subcellularLocation>
</comment>
<feature type="compositionally biased region" description="Low complexity" evidence="7">
    <location>
        <begin position="49"/>
        <end position="61"/>
    </location>
</feature>
<sequence length="599" mass="65798">QYYKASICANEEEEEEVRKEEVENEEDGSSDYGAAVKSDDDDDNEESEGSASVGSVSWSSGTAISDENDNDSVTEFYAGKVHKSQSHQARLPLNVVSMSQGSGRISPVMGLHFSLLASVAAIIAWVIRTENGGLLNVLFRIVSPFTGHDPEFELITKLDDSVTNFFRQMLLLQPLPLPILQVIPESLGGGQSGVDNAHANPNRGPDIFWITILTFLFSVVLIVLIQVINCCCCCDKEKDLQGSMNALQMALLRSKFTNKQFILRIVYIVVLVLALVFLAASIILLIVYFSSTGLVASYLETNPQPSVGNQTPASLPDGLRATILHASSFVGKGITEGRVLTNTTLHGFVDQTYEKLREEVLNAIEKLLGYLGVQNALEKGENTAEAIKTLSNLLFGVYGNVTLLHNETASLENKLATFRTAYAGALGNVSNCSDWDLCRMLNETIKNITSPIPATEFNATLIKPYIEELNKTIANISSPLKEVRESINNLRNSTSDILNSLKSELDLTHILEHIEPFWNDVQSRADGLLNQLNDTVNSVETQLHKYVHNIRVGFIIVGGVIMVILIIATLIAMYLVYRAIHNRLFANPNTVFIGSFPSL</sequence>
<feature type="transmembrane region" description="Helical" evidence="8">
    <location>
        <begin position="207"/>
        <end position="228"/>
    </location>
</feature>
<reference evidence="9 10" key="2">
    <citation type="submission" date="2018-11" db="EMBL/GenBank/DDBJ databases">
        <authorList>
            <consortium name="Pathogen Informatics"/>
        </authorList>
    </citation>
    <scope>NUCLEOTIDE SEQUENCE [LARGE SCALE GENOMIC DNA]</scope>
</reference>
<gene>
    <name evidence="9" type="ORF">TASK_LOCUS8692</name>
</gene>
<feature type="transmembrane region" description="Helical" evidence="8">
    <location>
        <begin position="108"/>
        <end position="127"/>
    </location>
</feature>
<dbReference type="PANTHER" id="PTHR22730">
    <property type="entry name" value="PROMININ PROM PROTEIN"/>
    <property type="match status" value="1"/>
</dbReference>
<name>A0A0R3WD63_TAEAS</name>
<dbReference type="AlphaFoldDB" id="A0A0R3WD63"/>
<comment type="similarity">
    <text evidence="2">Belongs to the prominin family.</text>
</comment>
<feature type="compositionally biased region" description="Acidic residues" evidence="7">
    <location>
        <begin position="39"/>
        <end position="48"/>
    </location>
</feature>
<evidence type="ECO:0000256" key="1">
    <source>
        <dbReference type="ARBA" id="ARBA00004141"/>
    </source>
</evidence>
<dbReference type="WBParaSite" id="TASK_0000869101-mRNA-1">
    <property type="protein sequence ID" value="TASK_0000869101-mRNA-1"/>
    <property type="gene ID" value="TASK_0000869101"/>
</dbReference>
<feature type="region of interest" description="Disordered" evidence="7">
    <location>
        <begin position="1"/>
        <end position="69"/>
    </location>
</feature>
<dbReference type="PANTHER" id="PTHR22730:SF1">
    <property type="entry name" value="PROMININ-LIKE PROTEIN"/>
    <property type="match status" value="1"/>
</dbReference>
<accession>A0A0R3WD63</accession>
<proteinExistence type="inferred from homology"/>
<organism evidence="11">
    <name type="scientific">Taenia asiatica</name>
    <name type="common">Asian tapeworm</name>
    <dbReference type="NCBI Taxonomy" id="60517"/>
    <lineage>
        <taxon>Eukaryota</taxon>
        <taxon>Metazoa</taxon>
        <taxon>Spiralia</taxon>
        <taxon>Lophotrochozoa</taxon>
        <taxon>Platyhelminthes</taxon>
        <taxon>Cestoda</taxon>
        <taxon>Eucestoda</taxon>
        <taxon>Cyclophyllidea</taxon>
        <taxon>Taeniidae</taxon>
        <taxon>Taenia</taxon>
    </lineage>
</organism>
<reference evidence="11" key="1">
    <citation type="submission" date="2017-02" db="UniProtKB">
        <authorList>
            <consortium name="WormBaseParasite"/>
        </authorList>
    </citation>
    <scope>IDENTIFICATION</scope>
</reference>
<evidence type="ECO:0000313" key="10">
    <source>
        <dbReference type="Proteomes" id="UP000282613"/>
    </source>
</evidence>
<evidence type="ECO:0000313" key="9">
    <source>
        <dbReference type="EMBL" id="VDK40862.1"/>
    </source>
</evidence>
<feature type="transmembrane region" description="Helical" evidence="8">
    <location>
        <begin position="261"/>
        <end position="289"/>
    </location>
</feature>
<feature type="transmembrane region" description="Helical" evidence="8">
    <location>
        <begin position="552"/>
        <end position="577"/>
    </location>
</feature>
<keyword evidence="6" id="KW-0325">Glycoprotein</keyword>
<keyword evidence="4 8" id="KW-1133">Transmembrane helix</keyword>
<keyword evidence="10" id="KW-1185">Reference proteome</keyword>